<organism evidence="3">
    <name type="scientific">freshwater metagenome</name>
    <dbReference type="NCBI Taxonomy" id="449393"/>
    <lineage>
        <taxon>unclassified sequences</taxon>
        <taxon>metagenomes</taxon>
        <taxon>ecological metagenomes</taxon>
    </lineage>
</organism>
<sequence length="217" mass="23213">MAQAAGSTKSLAHNEARSALIESALRVISTEGAASMHPNELCLELGIARSLVNFHFGGRDGLVAEAMALGYERYVSELKRAADAAGPEPLDRLLAWVDRQVEWTIANPGLAAALNFQREASSMHGGMPDEVAAHLVETGARNFNFLVELVRAVRESNGVATDSSTLGFDGAVVGWLTLGLSVWLAGRHTPTQHLARPDLVKLAKERAHRLIAGMLEA</sequence>
<accession>A0A6J5YC60</accession>
<name>A0A6J5YC60_9ZZZZ</name>
<evidence type="ECO:0000313" key="4">
    <source>
        <dbReference type="EMBL" id="CAB4932310.1"/>
    </source>
</evidence>
<dbReference type="InterPro" id="IPR001647">
    <property type="entry name" value="HTH_TetR"/>
</dbReference>
<dbReference type="InterPro" id="IPR009057">
    <property type="entry name" value="Homeodomain-like_sf"/>
</dbReference>
<gene>
    <name evidence="3" type="ORF">UFOPK1392_01488</name>
    <name evidence="4" type="ORF">UFOPK3733_00747</name>
</gene>
<dbReference type="SUPFAM" id="SSF46689">
    <property type="entry name" value="Homeodomain-like"/>
    <property type="match status" value="1"/>
</dbReference>
<evidence type="ECO:0000256" key="1">
    <source>
        <dbReference type="ARBA" id="ARBA00023125"/>
    </source>
</evidence>
<reference evidence="3" key="1">
    <citation type="submission" date="2020-05" db="EMBL/GenBank/DDBJ databases">
        <authorList>
            <person name="Chiriac C."/>
            <person name="Salcher M."/>
            <person name="Ghai R."/>
            <person name="Kavagutti S V."/>
        </authorList>
    </citation>
    <scope>NUCLEOTIDE SEQUENCE</scope>
</reference>
<dbReference type="EMBL" id="CAFBNC010000027">
    <property type="protein sequence ID" value="CAB4932310.1"/>
    <property type="molecule type" value="Genomic_DNA"/>
</dbReference>
<keyword evidence="1" id="KW-0238">DNA-binding</keyword>
<dbReference type="GO" id="GO:0003677">
    <property type="term" value="F:DNA binding"/>
    <property type="evidence" value="ECO:0007669"/>
    <property type="project" value="UniProtKB-KW"/>
</dbReference>
<dbReference type="EMBL" id="CAEMXZ010000066">
    <property type="protein sequence ID" value="CAB4323730.1"/>
    <property type="molecule type" value="Genomic_DNA"/>
</dbReference>
<dbReference type="PROSITE" id="PS50977">
    <property type="entry name" value="HTH_TETR_2"/>
    <property type="match status" value="1"/>
</dbReference>
<dbReference type="AlphaFoldDB" id="A0A6J5YC60"/>
<evidence type="ECO:0000259" key="2">
    <source>
        <dbReference type="PROSITE" id="PS50977"/>
    </source>
</evidence>
<evidence type="ECO:0000313" key="3">
    <source>
        <dbReference type="EMBL" id="CAB4323730.1"/>
    </source>
</evidence>
<dbReference type="Gene3D" id="1.10.357.10">
    <property type="entry name" value="Tetracycline Repressor, domain 2"/>
    <property type="match status" value="1"/>
</dbReference>
<protein>
    <submittedName>
        <fullName evidence="3">Unannotated protein</fullName>
    </submittedName>
</protein>
<feature type="domain" description="HTH tetR-type" evidence="2">
    <location>
        <begin position="14"/>
        <end position="74"/>
    </location>
</feature>
<proteinExistence type="predicted"/>